<reference evidence="3" key="1">
    <citation type="journal article" date="2019" name="Int. J. Syst. Evol. Microbiol.">
        <title>The Global Catalogue of Microorganisms (GCM) 10K type strain sequencing project: providing services to taxonomists for standard genome sequencing and annotation.</title>
        <authorList>
            <consortium name="The Broad Institute Genomics Platform"/>
            <consortium name="The Broad Institute Genome Sequencing Center for Infectious Disease"/>
            <person name="Wu L."/>
            <person name="Ma J."/>
        </authorList>
    </citation>
    <scope>NUCLEOTIDE SEQUENCE [LARGE SCALE GENOMIC DNA]</scope>
    <source>
        <strain evidence="3">JCM 15591</strain>
    </source>
</reference>
<keyword evidence="1" id="KW-0732">Signal</keyword>
<evidence type="ECO:0000313" key="2">
    <source>
        <dbReference type="EMBL" id="GAA1776664.1"/>
    </source>
</evidence>
<name>A0ABP4XGB2_9MICO</name>
<dbReference type="RefSeq" id="WP_344069282.1">
    <property type="nucleotide sequence ID" value="NZ_BAAAPN010000106.1"/>
</dbReference>
<proteinExistence type="predicted"/>
<feature type="chain" id="PRO_5045793261" evidence="1">
    <location>
        <begin position="18"/>
        <end position="205"/>
    </location>
</feature>
<gene>
    <name evidence="2" type="ORF">GCM10009810_37260</name>
</gene>
<evidence type="ECO:0000256" key="1">
    <source>
        <dbReference type="SAM" id="SignalP"/>
    </source>
</evidence>
<accession>A0ABP4XGB2</accession>
<dbReference type="Proteomes" id="UP001501475">
    <property type="component" value="Unassembled WGS sequence"/>
</dbReference>
<keyword evidence="3" id="KW-1185">Reference proteome</keyword>
<evidence type="ECO:0000313" key="3">
    <source>
        <dbReference type="Proteomes" id="UP001501475"/>
    </source>
</evidence>
<dbReference type="EMBL" id="BAAAPN010000106">
    <property type="protein sequence ID" value="GAA1776664.1"/>
    <property type="molecule type" value="Genomic_DNA"/>
</dbReference>
<sequence>MRISTSLAAALSGASLALTLGSTGAVSALTAKAPVGKTFTMVRSNGTPAACLPSAKATVVVTKQGTTEKLVLKAAGLRPNADYDLFVTQVPDAPFGVSWYQSDLHTDAWGAGQVTVVGRFNKETFSVAPGAAPAPVVHAGDAAANPAFAPVHQYHLGLWFNSPADAAASGCAGATTPFNGDHNAGVQILSTRNFPAAAGPLKSIP</sequence>
<feature type="signal peptide" evidence="1">
    <location>
        <begin position="1"/>
        <end position="17"/>
    </location>
</feature>
<comment type="caution">
    <text evidence="2">The sequence shown here is derived from an EMBL/GenBank/DDBJ whole genome shotgun (WGS) entry which is preliminary data.</text>
</comment>
<organism evidence="2 3">
    <name type="scientific">Nostocoides vanveenii</name>
    <dbReference type="NCBI Taxonomy" id="330835"/>
    <lineage>
        <taxon>Bacteria</taxon>
        <taxon>Bacillati</taxon>
        <taxon>Actinomycetota</taxon>
        <taxon>Actinomycetes</taxon>
        <taxon>Micrococcales</taxon>
        <taxon>Intrasporangiaceae</taxon>
        <taxon>Nostocoides</taxon>
    </lineage>
</organism>
<protein>
    <submittedName>
        <fullName evidence="2">Uncharacterized protein</fullName>
    </submittedName>
</protein>